<dbReference type="AlphaFoldDB" id="A0A1Y5N7H5"/>
<sequence length="204" mass="23467">MKFIGIILLLLTSIFLIACSANQASNKISNSELENLASKYGGVYIFNQKFVDEIEKREAERKELSKKMKGRDLGDGLYAIDPKPINEKLPRILSNGKPYYTPTRTYEKQPKLSNQDRQKIINYIGTENYNKFKPTMLPSYFYIDDNNNVVAIAVSVYYAVGYTKYGLFGDEGRGFSLSRKDIKDISGNNRFYFDSHKNTFVREK</sequence>
<dbReference type="PROSITE" id="PS51257">
    <property type="entry name" value="PROKAR_LIPOPROTEIN"/>
    <property type="match status" value="1"/>
</dbReference>
<proteinExistence type="predicted"/>
<protein>
    <submittedName>
        <fullName evidence="2">tRNA 2-selenouridine synthase</fullName>
    </submittedName>
</protein>
<comment type="caution">
    <text evidence="2">The sequence shown here is derived from an EMBL/GenBank/DDBJ whole genome shotgun (WGS) entry which is preliminary data.</text>
</comment>
<evidence type="ECO:0000256" key="1">
    <source>
        <dbReference type="SAM" id="SignalP"/>
    </source>
</evidence>
<accession>A0A1Y5N7H5</accession>
<dbReference type="EMBL" id="NDYQ01000013">
    <property type="protein sequence ID" value="OUT16707.1"/>
    <property type="molecule type" value="Genomic_DNA"/>
</dbReference>
<reference evidence="2 3" key="1">
    <citation type="submission" date="2017-04" db="EMBL/GenBank/DDBJ databases">
        <title>Complete genome of Campylobacter concisus ATCC 33237T and draft genomes for an additional eight well characterized C. concisus strains.</title>
        <authorList>
            <person name="Cornelius A.J."/>
            <person name="Miller W.G."/>
            <person name="Lastovica A.J."/>
            <person name="On S.L."/>
            <person name="French N.P."/>
            <person name="Vandenberg O."/>
            <person name="Biggs P.J."/>
        </authorList>
    </citation>
    <scope>NUCLEOTIDE SEQUENCE [LARGE SCALE GENOMIC DNA]</scope>
    <source>
        <strain evidence="2 3">Lasto127.99</strain>
    </source>
</reference>
<keyword evidence="1" id="KW-0732">Signal</keyword>
<feature type="chain" id="PRO_5012057061" evidence="1">
    <location>
        <begin position="24"/>
        <end position="204"/>
    </location>
</feature>
<organism evidence="2 3">
    <name type="scientific">Campylobacter concisus</name>
    <dbReference type="NCBI Taxonomy" id="199"/>
    <lineage>
        <taxon>Bacteria</taxon>
        <taxon>Pseudomonadati</taxon>
        <taxon>Campylobacterota</taxon>
        <taxon>Epsilonproteobacteria</taxon>
        <taxon>Campylobacterales</taxon>
        <taxon>Campylobacteraceae</taxon>
        <taxon>Campylobacter</taxon>
    </lineage>
</organism>
<name>A0A1Y5N7H5_9BACT</name>
<gene>
    <name evidence="2" type="ORF">B9N60_08115</name>
</gene>
<evidence type="ECO:0000313" key="2">
    <source>
        <dbReference type="EMBL" id="OUT16707.1"/>
    </source>
</evidence>
<evidence type="ECO:0000313" key="3">
    <source>
        <dbReference type="Proteomes" id="UP000195893"/>
    </source>
</evidence>
<feature type="signal peptide" evidence="1">
    <location>
        <begin position="1"/>
        <end position="23"/>
    </location>
</feature>
<dbReference type="RefSeq" id="WP_087581988.1">
    <property type="nucleotide sequence ID" value="NZ_NDYQ01000013.1"/>
</dbReference>
<dbReference type="Proteomes" id="UP000195893">
    <property type="component" value="Unassembled WGS sequence"/>
</dbReference>